<gene>
    <name evidence="1" type="ORF">E2C01_045086</name>
</gene>
<protein>
    <submittedName>
        <fullName evidence="1">Uncharacterized protein</fullName>
    </submittedName>
</protein>
<dbReference type="Proteomes" id="UP000324222">
    <property type="component" value="Unassembled WGS sequence"/>
</dbReference>
<sequence>MMLRESGRLHLSHVCAAPTPRRLSRPLCLLYQLALTPGTHTGTRPSHSYSAYLRVMSHSSPAIRMNEHRHFPC</sequence>
<proteinExistence type="predicted"/>
<name>A0A5B7FXB7_PORTR</name>
<evidence type="ECO:0000313" key="2">
    <source>
        <dbReference type="Proteomes" id="UP000324222"/>
    </source>
</evidence>
<reference evidence="1 2" key="1">
    <citation type="submission" date="2019-05" db="EMBL/GenBank/DDBJ databases">
        <title>Another draft genome of Portunus trituberculatus and its Hox gene families provides insights of decapod evolution.</title>
        <authorList>
            <person name="Jeong J.-H."/>
            <person name="Song I."/>
            <person name="Kim S."/>
            <person name="Choi T."/>
            <person name="Kim D."/>
            <person name="Ryu S."/>
            <person name="Kim W."/>
        </authorList>
    </citation>
    <scope>NUCLEOTIDE SEQUENCE [LARGE SCALE GENOMIC DNA]</scope>
    <source>
        <tissue evidence="1">Muscle</tissue>
    </source>
</reference>
<dbReference type="AlphaFoldDB" id="A0A5B7FXB7"/>
<evidence type="ECO:0000313" key="1">
    <source>
        <dbReference type="EMBL" id="MPC51242.1"/>
    </source>
</evidence>
<keyword evidence="2" id="KW-1185">Reference proteome</keyword>
<comment type="caution">
    <text evidence="1">The sequence shown here is derived from an EMBL/GenBank/DDBJ whole genome shotgun (WGS) entry which is preliminary data.</text>
</comment>
<accession>A0A5B7FXB7</accession>
<dbReference type="EMBL" id="VSRR010010053">
    <property type="protein sequence ID" value="MPC51242.1"/>
    <property type="molecule type" value="Genomic_DNA"/>
</dbReference>
<organism evidence="1 2">
    <name type="scientific">Portunus trituberculatus</name>
    <name type="common">Swimming crab</name>
    <name type="synonym">Neptunus trituberculatus</name>
    <dbReference type="NCBI Taxonomy" id="210409"/>
    <lineage>
        <taxon>Eukaryota</taxon>
        <taxon>Metazoa</taxon>
        <taxon>Ecdysozoa</taxon>
        <taxon>Arthropoda</taxon>
        <taxon>Crustacea</taxon>
        <taxon>Multicrustacea</taxon>
        <taxon>Malacostraca</taxon>
        <taxon>Eumalacostraca</taxon>
        <taxon>Eucarida</taxon>
        <taxon>Decapoda</taxon>
        <taxon>Pleocyemata</taxon>
        <taxon>Brachyura</taxon>
        <taxon>Eubrachyura</taxon>
        <taxon>Portunoidea</taxon>
        <taxon>Portunidae</taxon>
        <taxon>Portuninae</taxon>
        <taxon>Portunus</taxon>
    </lineage>
</organism>